<dbReference type="SMART" id="SM00342">
    <property type="entry name" value="HTH_ARAC"/>
    <property type="match status" value="1"/>
</dbReference>
<evidence type="ECO:0000313" key="4">
    <source>
        <dbReference type="Proteomes" id="UP001239085"/>
    </source>
</evidence>
<feature type="region of interest" description="Disordered" evidence="1">
    <location>
        <begin position="266"/>
        <end position="291"/>
    </location>
</feature>
<dbReference type="InterPro" id="IPR053142">
    <property type="entry name" value="PchR_regulatory_protein"/>
</dbReference>
<gene>
    <name evidence="3" type="ORF">QFZ46_002721</name>
</gene>
<proteinExistence type="predicted"/>
<dbReference type="PANTHER" id="PTHR47893">
    <property type="entry name" value="REGULATORY PROTEIN PCHR"/>
    <property type="match status" value="1"/>
</dbReference>
<dbReference type="Pfam" id="PF12833">
    <property type="entry name" value="HTH_18"/>
    <property type="match status" value="1"/>
</dbReference>
<reference evidence="3 4" key="1">
    <citation type="submission" date="2023-07" db="EMBL/GenBank/DDBJ databases">
        <title>Comparative genomics of wheat-associated soil bacteria to identify genetic determinants of phenazine resistance.</title>
        <authorList>
            <person name="Mouncey N."/>
        </authorList>
    </citation>
    <scope>NUCLEOTIDE SEQUENCE [LARGE SCALE GENOMIC DNA]</scope>
    <source>
        <strain evidence="3 4">W2I7</strain>
    </source>
</reference>
<evidence type="ECO:0000313" key="3">
    <source>
        <dbReference type="EMBL" id="MDQ0644561.1"/>
    </source>
</evidence>
<dbReference type="PANTHER" id="PTHR47893:SF1">
    <property type="entry name" value="REGULATORY PROTEIN PCHR"/>
    <property type="match status" value="1"/>
</dbReference>
<dbReference type="Proteomes" id="UP001239085">
    <property type="component" value="Unassembled WGS sequence"/>
</dbReference>
<sequence>MGIAPARQLTRAAVFGSVRILKRDIARGSAAKLHSEAFTREPVLGLHLVRSGELVVKAATTGSILLTAGSVFVTQQPADAVAQSRTTVTTLVIPAAAARGLPLPASAAWRLTESPLLAPVVDFIVRAGDAVDPDLNGFSAYHFEHLLQEMFVGLLIETNRPALALGHPQPFTDALAVIVVRCSDPLLTPAAVAQDVRLSLRQLQRVFRERGTTIGRELRRARVEQAIAVLRDQKRDVLSIDRVAEMVGFSSGSSLARAMAAEGHVSPTRAARSLGSGNRNDPELLKPERAA</sequence>
<name>A0ABU0PCZ6_9MICO</name>
<comment type="caution">
    <text evidence="3">The sequence shown here is derived from an EMBL/GenBank/DDBJ whole genome shotgun (WGS) entry which is preliminary data.</text>
</comment>
<dbReference type="PROSITE" id="PS01124">
    <property type="entry name" value="HTH_ARAC_FAMILY_2"/>
    <property type="match status" value="1"/>
</dbReference>
<accession>A0ABU0PCZ6</accession>
<protein>
    <submittedName>
        <fullName evidence="3">AraC-like DNA-binding protein</fullName>
    </submittedName>
</protein>
<evidence type="ECO:0000256" key="1">
    <source>
        <dbReference type="SAM" id="MobiDB-lite"/>
    </source>
</evidence>
<organism evidence="3 4">
    <name type="scientific">Microbacterium murale</name>
    <dbReference type="NCBI Taxonomy" id="1081040"/>
    <lineage>
        <taxon>Bacteria</taxon>
        <taxon>Bacillati</taxon>
        <taxon>Actinomycetota</taxon>
        <taxon>Actinomycetes</taxon>
        <taxon>Micrococcales</taxon>
        <taxon>Microbacteriaceae</taxon>
        <taxon>Microbacterium</taxon>
    </lineage>
</organism>
<feature type="compositionally biased region" description="Basic and acidic residues" evidence="1">
    <location>
        <begin position="280"/>
        <end position="291"/>
    </location>
</feature>
<evidence type="ECO:0000259" key="2">
    <source>
        <dbReference type="PROSITE" id="PS01124"/>
    </source>
</evidence>
<dbReference type="InterPro" id="IPR018060">
    <property type="entry name" value="HTH_AraC"/>
</dbReference>
<dbReference type="Gene3D" id="1.10.10.60">
    <property type="entry name" value="Homeodomain-like"/>
    <property type="match status" value="1"/>
</dbReference>
<feature type="domain" description="HTH araC/xylS-type" evidence="2">
    <location>
        <begin position="172"/>
        <end position="273"/>
    </location>
</feature>
<dbReference type="EMBL" id="JAUSXK010000001">
    <property type="protein sequence ID" value="MDQ0644561.1"/>
    <property type="molecule type" value="Genomic_DNA"/>
</dbReference>
<keyword evidence="4" id="KW-1185">Reference proteome</keyword>